<dbReference type="Pfam" id="PF00079">
    <property type="entry name" value="Serpin"/>
    <property type="match status" value="1"/>
</dbReference>
<dbReference type="InterPro" id="IPR036186">
    <property type="entry name" value="Serpin_sf"/>
</dbReference>
<dbReference type="PANTHER" id="PTHR11461:SF175">
    <property type="entry name" value="SERPIN B10"/>
    <property type="match status" value="1"/>
</dbReference>
<keyword evidence="5" id="KW-0646">Protease inhibitor</keyword>
<dbReference type="CDD" id="cd19956">
    <property type="entry name" value="serpinB"/>
    <property type="match status" value="1"/>
</dbReference>
<reference evidence="9" key="2">
    <citation type="submission" date="2025-09" db="UniProtKB">
        <authorList>
            <consortium name="Ensembl"/>
        </authorList>
    </citation>
    <scope>IDENTIFICATION</scope>
</reference>
<reference evidence="9" key="1">
    <citation type="submission" date="2025-08" db="UniProtKB">
        <authorList>
            <consortium name="Ensembl"/>
        </authorList>
    </citation>
    <scope>IDENTIFICATION</scope>
</reference>
<proteinExistence type="inferred from homology"/>
<dbReference type="FunFam" id="2.10.310.10:FF:000001">
    <property type="entry name" value="Serpin family A member 1"/>
    <property type="match status" value="1"/>
</dbReference>
<evidence type="ECO:0000256" key="2">
    <source>
        <dbReference type="ARBA" id="ARBA00004496"/>
    </source>
</evidence>
<evidence type="ECO:0000313" key="9">
    <source>
        <dbReference type="Ensembl" id="ENSCPRP00005025502.1"/>
    </source>
</evidence>
<gene>
    <name evidence="9" type="primary">LOC109314940</name>
</gene>
<dbReference type="PANTHER" id="PTHR11461">
    <property type="entry name" value="SERINE PROTEASE INHIBITOR, SERPIN"/>
    <property type="match status" value="1"/>
</dbReference>
<dbReference type="SMART" id="SM00093">
    <property type="entry name" value="SERPIN"/>
    <property type="match status" value="1"/>
</dbReference>
<dbReference type="PRINTS" id="PR00676">
    <property type="entry name" value="MASPIN"/>
</dbReference>
<dbReference type="PROSITE" id="PS00284">
    <property type="entry name" value="SERPIN"/>
    <property type="match status" value="1"/>
</dbReference>
<protein>
    <recommendedName>
        <fullName evidence="7">Serpin B10</fullName>
    </recommendedName>
</protein>
<name>A0A7M4FNN6_CROPO</name>
<evidence type="ECO:0000256" key="3">
    <source>
        <dbReference type="ARBA" id="ARBA00006426"/>
    </source>
</evidence>
<organism evidence="9 10">
    <name type="scientific">Crocodylus porosus</name>
    <name type="common">Saltwater crocodile</name>
    <name type="synonym">Estuarine crocodile</name>
    <dbReference type="NCBI Taxonomy" id="8502"/>
    <lineage>
        <taxon>Eukaryota</taxon>
        <taxon>Metazoa</taxon>
        <taxon>Chordata</taxon>
        <taxon>Craniata</taxon>
        <taxon>Vertebrata</taxon>
        <taxon>Euteleostomi</taxon>
        <taxon>Archelosauria</taxon>
        <taxon>Archosauria</taxon>
        <taxon>Crocodylia</taxon>
        <taxon>Longirostres</taxon>
        <taxon>Crocodylidae</taxon>
        <taxon>Crocodylus</taxon>
    </lineage>
</organism>
<dbReference type="Gene3D" id="2.30.39.10">
    <property type="entry name" value="Alpha-1-antitrypsin, domain 1"/>
    <property type="match status" value="1"/>
</dbReference>
<dbReference type="SUPFAM" id="SSF56574">
    <property type="entry name" value="Serpins"/>
    <property type="match status" value="1"/>
</dbReference>
<evidence type="ECO:0000256" key="4">
    <source>
        <dbReference type="ARBA" id="ARBA00022490"/>
    </source>
</evidence>
<dbReference type="GO" id="GO:0005615">
    <property type="term" value="C:extracellular space"/>
    <property type="evidence" value="ECO:0007669"/>
    <property type="project" value="InterPro"/>
</dbReference>
<evidence type="ECO:0000256" key="1">
    <source>
        <dbReference type="ARBA" id="ARBA00004123"/>
    </source>
</evidence>
<comment type="similarity">
    <text evidence="3">Belongs to the serpin family. Ov-serpin subfamily.</text>
</comment>
<evidence type="ECO:0000313" key="10">
    <source>
        <dbReference type="Proteomes" id="UP000594220"/>
    </source>
</evidence>
<keyword evidence="10" id="KW-1185">Reference proteome</keyword>
<keyword evidence="6" id="KW-0539">Nucleus</keyword>
<dbReference type="Proteomes" id="UP000594220">
    <property type="component" value="Unplaced"/>
</dbReference>
<evidence type="ECO:0000256" key="6">
    <source>
        <dbReference type="ARBA" id="ARBA00023242"/>
    </source>
</evidence>
<dbReference type="InterPro" id="IPR042185">
    <property type="entry name" value="Serpin_sf_2"/>
</dbReference>
<dbReference type="InterPro" id="IPR042178">
    <property type="entry name" value="Serpin_sf_1"/>
</dbReference>
<dbReference type="Ensembl" id="ENSCPRT00005029776.1">
    <property type="protein sequence ID" value="ENSCPRP00005025502.1"/>
    <property type="gene ID" value="ENSCPRG00005017585.1"/>
</dbReference>
<dbReference type="GO" id="GO:0005634">
    <property type="term" value="C:nucleus"/>
    <property type="evidence" value="ECO:0007669"/>
    <property type="project" value="UniProtKB-SubCell"/>
</dbReference>
<dbReference type="InterPro" id="IPR000240">
    <property type="entry name" value="Serpin_B9/Maspin"/>
</dbReference>
<comment type="subcellular location">
    <subcellularLocation>
        <location evidence="2">Cytoplasm</location>
    </subcellularLocation>
    <subcellularLocation>
        <location evidence="1">Nucleus</location>
    </subcellularLocation>
</comment>
<dbReference type="Gene3D" id="3.30.497.10">
    <property type="entry name" value="Antithrombin, subunit I, domain 2"/>
    <property type="match status" value="1"/>
</dbReference>
<dbReference type="AlphaFoldDB" id="A0A7M4FNN6"/>
<accession>A0A7M4FNN6</accession>
<keyword evidence="4" id="KW-0963">Cytoplasm</keyword>
<dbReference type="GO" id="GO:0004867">
    <property type="term" value="F:serine-type endopeptidase inhibitor activity"/>
    <property type="evidence" value="ECO:0007669"/>
    <property type="project" value="InterPro"/>
</dbReference>
<dbReference type="GO" id="GO:0005737">
    <property type="term" value="C:cytoplasm"/>
    <property type="evidence" value="ECO:0007669"/>
    <property type="project" value="UniProtKB-SubCell"/>
</dbReference>
<feature type="domain" description="Serpin" evidence="8">
    <location>
        <begin position="13"/>
        <end position="381"/>
    </location>
</feature>
<dbReference type="InterPro" id="IPR023796">
    <property type="entry name" value="Serpin_dom"/>
</dbReference>
<dbReference type="InterPro" id="IPR023795">
    <property type="entry name" value="Serpin_CS"/>
</dbReference>
<dbReference type="GeneTree" id="ENSGT00940000165915"/>
<evidence type="ECO:0000256" key="5">
    <source>
        <dbReference type="ARBA" id="ARBA00022690"/>
    </source>
</evidence>
<dbReference type="InterPro" id="IPR000215">
    <property type="entry name" value="Serpin_fam"/>
</dbReference>
<evidence type="ECO:0000259" key="8">
    <source>
        <dbReference type="SMART" id="SM00093"/>
    </source>
</evidence>
<sequence>MDLLAISNGSFALDIFTKLNESCKGENIFFSPWSISIGLAMVYLGARGNTATEMAEGYAGLSSLKEPEQNETQEIHVGFKTLLSAVNKPNKNYELKTANRLYEEKTYPLRYLRLAKKFYCAEPQAVNFRTAAEQAREEINSWVMNQTEGRIQDLLPTGSVDSRTALVLVNAIYFKGKWEKQFLKENTSERPFRVSKTKTKPVQMMFLKGMFKILCMDTMKLKIIEVPYIKNELSMFILLPDDINDNTTERELTYEKLAEWTSPDRMAKVEVEMYLPRIKLEEGYDLKSTLISMGMPDAFSPGTADFTGLSDKKDLFLSKIFHKSFVEVNEEGTEAAAATGIVIAERAHLKAIKFKADHPFLFFIRHNKTKSILFFGRFCSP</sequence>
<dbReference type="FunFam" id="3.30.497.10:FF:000001">
    <property type="entry name" value="Serine protease inhibitor"/>
    <property type="match status" value="1"/>
</dbReference>
<dbReference type="FunFam" id="2.30.39.10:FF:000001">
    <property type="entry name" value="Serpin family B member 2"/>
    <property type="match status" value="1"/>
</dbReference>
<evidence type="ECO:0000256" key="7">
    <source>
        <dbReference type="ARBA" id="ARBA00041146"/>
    </source>
</evidence>